<evidence type="ECO:0000313" key="2">
    <source>
        <dbReference type="Proteomes" id="UP000593568"/>
    </source>
</evidence>
<dbReference type="Proteomes" id="UP000593568">
    <property type="component" value="Unassembled WGS sequence"/>
</dbReference>
<dbReference type="EMBL" id="JABEZW010000009">
    <property type="protein sequence ID" value="MBA0776650.1"/>
    <property type="molecule type" value="Genomic_DNA"/>
</dbReference>
<comment type="caution">
    <text evidence="1">The sequence shown here is derived from an EMBL/GenBank/DDBJ whole genome shotgun (WGS) entry which is preliminary data.</text>
</comment>
<dbReference type="AlphaFoldDB" id="A0A7J9EUD2"/>
<proteinExistence type="predicted"/>
<reference evidence="1 2" key="1">
    <citation type="journal article" date="2019" name="Genome Biol. Evol.">
        <title>Insights into the evolution of the New World diploid cottons (Gossypium, subgenus Houzingenia) based on genome sequencing.</title>
        <authorList>
            <person name="Grover C.E."/>
            <person name="Arick M.A. 2nd"/>
            <person name="Thrash A."/>
            <person name="Conover J.L."/>
            <person name="Sanders W.S."/>
            <person name="Peterson D.G."/>
            <person name="Frelichowski J.E."/>
            <person name="Scheffler J.A."/>
            <person name="Scheffler B.E."/>
            <person name="Wendel J.F."/>
        </authorList>
    </citation>
    <scope>NUCLEOTIDE SEQUENCE [LARGE SCALE GENOMIC DNA]</scope>
    <source>
        <strain evidence="1">8</strain>
        <tissue evidence="1">Leaf</tissue>
    </source>
</reference>
<gene>
    <name evidence="1" type="ORF">Gotri_011615</name>
</gene>
<protein>
    <submittedName>
        <fullName evidence="1">Uncharacterized protein</fullName>
    </submittedName>
</protein>
<name>A0A7J9EUD2_9ROSI</name>
<accession>A0A7J9EUD2</accession>
<organism evidence="1 2">
    <name type="scientific">Gossypium trilobum</name>
    <dbReference type="NCBI Taxonomy" id="34281"/>
    <lineage>
        <taxon>Eukaryota</taxon>
        <taxon>Viridiplantae</taxon>
        <taxon>Streptophyta</taxon>
        <taxon>Embryophyta</taxon>
        <taxon>Tracheophyta</taxon>
        <taxon>Spermatophyta</taxon>
        <taxon>Magnoliopsida</taxon>
        <taxon>eudicotyledons</taxon>
        <taxon>Gunneridae</taxon>
        <taxon>Pentapetalae</taxon>
        <taxon>rosids</taxon>
        <taxon>malvids</taxon>
        <taxon>Malvales</taxon>
        <taxon>Malvaceae</taxon>
        <taxon>Malvoideae</taxon>
        <taxon>Gossypium</taxon>
    </lineage>
</organism>
<evidence type="ECO:0000313" key="1">
    <source>
        <dbReference type="EMBL" id="MBA0776650.1"/>
    </source>
</evidence>
<sequence>MGPHSPSPFNLLIRESYATIFQVRFRIIFMEVGSRWAGYETHSRSRGMIRLK</sequence>
<keyword evidence="2" id="KW-1185">Reference proteome</keyword>